<organism evidence="3 4">
    <name type="scientific">Virgisporangium aurantiacum</name>
    <dbReference type="NCBI Taxonomy" id="175570"/>
    <lineage>
        <taxon>Bacteria</taxon>
        <taxon>Bacillati</taxon>
        <taxon>Actinomycetota</taxon>
        <taxon>Actinomycetes</taxon>
        <taxon>Micromonosporales</taxon>
        <taxon>Micromonosporaceae</taxon>
        <taxon>Virgisporangium</taxon>
    </lineage>
</organism>
<dbReference type="EMBL" id="BOPG01000009">
    <property type="protein sequence ID" value="GIJ54022.1"/>
    <property type="molecule type" value="Genomic_DNA"/>
</dbReference>
<keyword evidence="2" id="KW-0472">Membrane</keyword>
<dbReference type="RefSeq" id="WP_203988568.1">
    <property type="nucleotide sequence ID" value="NZ_BOPG01000009.1"/>
</dbReference>
<proteinExistence type="predicted"/>
<protein>
    <submittedName>
        <fullName evidence="3">Uncharacterized protein</fullName>
    </submittedName>
</protein>
<keyword evidence="2" id="KW-1133">Transmembrane helix</keyword>
<accession>A0A8J3Z0G4</accession>
<reference evidence="3" key="1">
    <citation type="submission" date="2021-01" db="EMBL/GenBank/DDBJ databases">
        <title>Whole genome shotgun sequence of Virgisporangium aurantiacum NBRC 16421.</title>
        <authorList>
            <person name="Komaki H."/>
            <person name="Tamura T."/>
        </authorList>
    </citation>
    <scope>NUCLEOTIDE SEQUENCE</scope>
    <source>
        <strain evidence="3">NBRC 16421</strain>
    </source>
</reference>
<feature type="region of interest" description="Disordered" evidence="1">
    <location>
        <begin position="182"/>
        <end position="220"/>
    </location>
</feature>
<evidence type="ECO:0000256" key="2">
    <source>
        <dbReference type="SAM" id="Phobius"/>
    </source>
</evidence>
<keyword evidence="4" id="KW-1185">Reference proteome</keyword>
<name>A0A8J3Z0G4_9ACTN</name>
<dbReference type="Proteomes" id="UP000612585">
    <property type="component" value="Unassembled WGS sequence"/>
</dbReference>
<feature type="region of interest" description="Disordered" evidence="1">
    <location>
        <begin position="1"/>
        <end position="32"/>
    </location>
</feature>
<feature type="compositionally biased region" description="Low complexity" evidence="1">
    <location>
        <begin position="206"/>
        <end position="218"/>
    </location>
</feature>
<evidence type="ECO:0000256" key="1">
    <source>
        <dbReference type="SAM" id="MobiDB-lite"/>
    </source>
</evidence>
<keyword evidence="2" id="KW-0812">Transmembrane</keyword>
<gene>
    <name evidence="3" type="ORF">Vau01_015380</name>
</gene>
<evidence type="ECO:0000313" key="3">
    <source>
        <dbReference type="EMBL" id="GIJ54022.1"/>
    </source>
</evidence>
<feature type="transmembrane region" description="Helical" evidence="2">
    <location>
        <begin position="77"/>
        <end position="102"/>
    </location>
</feature>
<feature type="compositionally biased region" description="Gly residues" evidence="1">
    <location>
        <begin position="1"/>
        <end position="20"/>
    </location>
</feature>
<sequence>MGTPRGGNGDEQPPGGGGPFDGVSGLPPEWGPVIIPDDVSALSDESDAIRKQFRRDARRYRWRRRLRLTVPRNRESASLAVPLAIMAIAVVATLISLFAVAWPGGYPDGSPNAGSVTTNARPLSLPDLRLRDTNGVDVAIRELSPAVIVLVDGCDCEKVITNLAGSVDPRVSVLVVTTPNPNASASAEPGLSAPGVPGGPSASTDPSGSPRPSASAPRGVRRLLDPAGLLRESIPGLPKLGPQPPKQGTILLVSADWAVVRVVSTSTPVNQLKEDLANLVR</sequence>
<dbReference type="AlphaFoldDB" id="A0A8J3Z0G4"/>
<comment type="caution">
    <text evidence="3">The sequence shown here is derived from an EMBL/GenBank/DDBJ whole genome shotgun (WGS) entry which is preliminary data.</text>
</comment>
<evidence type="ECO:0000313" key="4">
    <source>
        <dbReference type="Proteomes" id="UP000612585"/>
    </source>
</evidence>